<evidence type="ECO:0000256" key="4">
    <source>
        <dbReference type="ARBA" id="ARBA00023125"/>
    </source>
</evidence>
<dbReference type="AlphaFoldDB" id="A0A2N0Z1B9"/>
<evidence type="ECO:0000256" key="1">
    <source>
        <dbReference type="ARBA" id="ARBA00010641"/>
    </source>
</evidence>
<evidence type="ECO:0000256" key="3">
    <source>
        <dbReference type="ARBA" id="ARBA00023082"/>
    </source>
</evidence>
<dbReference type="EMBL" id="PISE01000026">
    <property type="protein sequence ID" value="PKG23293.1"/>
    <property type="molecule type" value="Genomic_DNA"/>
</dbReference>
<evidence type="ECO:0000259" key="7">
    <source>
        <dbReference type="Pfam" id="PF08281"/>
    </source>
</evidence>
<dbReference type="Gene3D" id="1.10.10.10">
    <property type="entry name" value="Winged helix-like DNA-binding domain superfamily/Winged helix DNA-binding domain"/>
    <property type="match status" value="1"/>
</dbReference>
<dbReference type="InterPro" id="IPR007627">
    <property type="entry name" value="RNA_pol_sigma70_r2"/>
</dbReference>
<evidence type="ECO:0000313" key="9">
    <source>
        <dbReference type="Proteomes" id="UP000233375"/>
    </source>
</evidence>
<keyword evidence="2" id="KW-0805">Transcription regulation</keyword>
<accession>A0A2N0Z1B9</accession>
<keyword evidence="5" id="KW-0804">Transcription</keyword>
<dbReference type="InterPro" id="IPR013325">
    <property type="entry name" value="RNA_pol_sigma_r2"/>
</dbReference>
<dbReference type="Gene3D" id="1.10.1740.10">
    <property type="match status" value="1"/>
</dbReference>
<comment type="caution">
    <text evidence="8">The sequence shown here is derived from an EMBL/GenBank/DDBJ whole genome shotgun (WGS) entry which is preliminary data.</text>
</comment>
<dbReference type="InterPro" id="IPR013249">
    <property type="entry name" value="RNA_pol_sigma70_r4_t2"/>
</dbReference>
<dbReference type="PANTHER" id="PTHR43133:SF52">
    <property type="entry name" value="ECF RNA POLYMERASE SIGMA FACTOR SIGL"/>
    <property type="match status" value="1"/>
</dbReference>
<dbReference type="InterPro" id="IPR039425">
    <property type="entry name" value="RNA_pol_sigma-70-like"/>
</dbReference>
<sequence>MDDLIKGKELNEELNVVYRYLCKVGVPKEDAKDAVQEAAIKYLIHFDSIPLKKIRSWLIRVALNFYYDQYRKQKRIDLDVNLKKVAADFKENPESIYLELEKNNDLKQAIAKLKPDYQEMLFLKYQLALSYEEIGQIVNKSLASVKTNLFRAKKQLAKVYKEATENE</sequence>
<dbReference type="InterPro" id="IPR013324">
    <property type="entry name" value="RNA_pol_sigma_r3/r4-like"/>
</dbReference>
<dbReference type="GO" id="GO:0006352">
    <property type="term" value="P:DNA-templated transcription initiation"/>
    <property type="evidence" value="ECO:0007669"/>
    <property type="project" value="InterPro"/>
</dbReference>
<dbReference type="InterPro" id="IPR036388">
    <property type="entry name" value="WH-like_DNA-bd_sf"/>
</dbReference>
<evidence type="ECO:0000313" key="8">
    <source>
        <dbReference type="EMBL" id="PKG23293.1"/>
    </source>
</evidence>
<dbReference type="CDD" id="cd06171">
    <property type="entry name" value="Sigma70_r4"/>
    <property type="match status" value="1"/>
</dbReference>
<name>A0A2N0Z1B9_9BACI</name>
<protein>
    <submittedName>
        <fullName evidence="8">RNA polymerase subunit sigma-70</fullName>
    </submittedName>
</protein>
<dbReference type="Pfam" id="PF04542">
    <property type="entry name" value="Sigma70_r2"/>
    <property type="match status" value="1"/>
</dbReference>
<proteinExistence type="inferred from homology"/>
<evidence type="ECO:0000256" key="5">
    <source>
        <dbReference type="ARBA" id="ARBA00023163"/>
    </source>
</evidence>
<dbReference type="GO" id="GO:0003677">
    <property type="term" value="F:DNA binding"/>
    <property type="evidence" value="ECO:0007669"/>
    <property type="project" value="UniProtKB-KW"/>
</dbReference>
<feature type="domain" description="RNA polymerase sigma-70 region 2" evidence="6">
    <location>
        <begin position="13"/>
        <end position="75"/>
    </location>
</feature>
<organism evidence="8 9">
    <name type="scientific">Niallia nealsonii</name>
    <dbReference type="NCBI Taxonomy" id="115979"/>
    <lineage>
        <taxon>Bacteria</taxon>
        <taxon>Bacillati</taxon>
        <taxon>Bacillota</taxon>
        <taxon>Bacilli</taxon>
        <taxon>Bacillales</taxon>
        <taxon>Bacillaceae</taxon>
        <taxon>Niallia</taxon>
    </lineage>
</organism>
<feature type="domain" description="RNA polymerase sigma factor 70 region 4 type 2" evidence="7">
    <location>
        <begin position="105"/>
        <end position="156"/>
    </location>
</feature>
<evidence type="ECO:0000256" key="2">
    <source>
        <dbReference type="ARBA" id="ARBA00023015"/>
    </source>
</evidence>
<dbReference type="Proteomes" id="UP000233375">
    <property type="component" value="Unassembled WGS sequence"/>
</dbReference>
<dbReference type="SUPFAM" id="SSF88946">
    <property type="entry name" value="Sigma2 domain of RNA polymerase sigma factors"/>
    <property type="match status" value="1"/>
</dbReference>
<reference evidence="8 9" key="1">
    <citation type="journal article" date="2003" name="Int. J. Syst. Evol. Microbiol.">
        <title>Bacillus nealsonii sp. nov., isolated from a spacecraft-assembly facility, whose spores are gamma-radiation resistant.</title>
        <authorList>
            <person name="Venkateswaran K."/>
            <person name="Kempf M."/>
            <person name="Chen F."/>
            <person name="Satomi M."/>
            <person name="Nicholson W."/>
            <person name="Kern R."/>
        </authorList>
    </citation>
    <scope>NUCLEOTIDE SEQUENCE [LARGE SCALE GENOMIC DNA]</scope>
    <source>
        <strain evidence="8 9">FO-92</strain>
    </source>
</reference>
<keyword evidence="3" id="KW-0731">Sigma factor</keyword>
<comment type="similarity">
    <text evidence="1">Belongs to the sigma-70 factor family. ECF subfamily.</text>
</comment>
<dbReference type="RefSeq" id="WP_101177566.1">
    <property type="nucleotide sequence ID" value="NZ_PISE01000026.1"/>
</dbReference>
<dbReference type="OrthoDB" id="9784984at2"/>
<keyword evidence="9" id="KW-1185">Reference proteome</keyword>
<evidence type="ECO:0000259" key="6">
    <source>
        <dbReference type="Pfam" id="PF04542"/>
    </source>
</evidence>
<dbReference type="NCBIfam" id="TIGR02937">
    <property type="entry name" value="sigma70-ECF"/>
    <property type="match status" value="1"/>
</dbReference>
<dbReference type="SUPFAM" id="SSF88659">
    <property type="entry name" value="Sigma3 and sigma4 domains of RNA polymerase sigma factors"/>
    <property type="match status" value="1"/>
</dbReference>
<dbReference type="InterPro" id="IPR014284">
    <property type="entry name" value="RNA_pol_sigma-70_dom"/>
</dbReference>
<gene>
    <name evidence="8" type="ORF">CWS01_12650</name>
</gene>
<dbReference type="Pfam" id="PF08281">
    <property type="entry name" value="Sigma70_r4_2"/>
    <property type="match status" value="1"/>
</dbReference>
<dbReference type="PANTHER" id="PTHR43133">
    <property type="entry name" value="RNA POLYMERASE ECF-TYPE SIGMA FACTO"/>
    <property type="match status" value="1"/>
</dbReference>
<dbReference type="GO" id="GO:0016987">
    <property type="term" value="F:sigma factor activity"/>
    <property type="evidence" value="ECO:0007669"/>
    <property type="project" value="UniProtKB-KW"/>
</dbReference>
<keyword evidence="4" id="KW-0238">DNA-binding</keyword>